<protein>
    <submittedName>
        <fullName evidence="1">Uncharacterized protein</fullName>
    </submittedName>
</protein>
<name>X0YPZ5_9ZZZZ</name>
<evidence type="ECO:0000313" key="1">
    <source>
        <dbReference type="EMBL" id="GAG50493.1"/>
    </source>
</evidence>
<feature type="non-terminal residue" evidence="1">
    <location>
        <position position="1"/>
    </location>
</feature>
<dbReference type="AlphaFoldDB" id="X0YPZ5"/>
<sequence length="39" mass="4373">RDSRISRAPERLPALNCEKSNISRGPVEKMIAAARKHTL</sequence>
<gene>
    <name evidence="1" type="ORF">S01H1_85458</name>
</gene>
<organism evidence="1">
    <name type="scientific">marine sediment metagenome</name>
    <dbReference type="NCBI Taxonomy" id="412755"/>
    <lineage>
        <taxon>unclassified sequences</taxon>
        <taxon>metagenomes</taxon>
        <taxon>ecological metagenomes</taxon>
    </lineage>
</organism>
<reference evidence="1" key="1">
    <citation type="journal article" date="2014" name="Front. Microbiol.">
        <title>High frequency of phylogenetically diverse reductive dehalogenase-homologous genes in deep subseafloor sedimentary metagenomes.</title>
        <authorList>
            <person name="Kawai M."/>
            <person name="Futagami T."/>
            <person name="Toyoda A."/>
            <person name="Takaki Y."/>
            <person name="Nishi S."/>
            <person name="Hori S."/>
            <person name="Arai W."/>
            <person name="Tsubouchi T."/>
            <person name="Morono Y."/>
            <person name="Uchiyama I."/>
            <person name="Ito T."/>
            <person name="Fujiyama A."/>
            <person name="Inagaki F."/>
            <person name="Takami H."/>
        </authorList>
    </citation>
    <scope>NUCLEOTIDE SEQUENCE</scope>
    <source>
        <strain evidence="1">Expedition CK06-06</strain>
    </source>
</reference>
<proteinExistence type="predicted"/>
<dbReference type="EMBL" id="BARS01058704">
    <property type="protein sequence ID" value="GAG50493.1"/>
    <property type="molecule type" value="Genomic_DNA"/>
</dbReference>
<accession>X0YPZ5</accession>
<comment type="caution">
    <text evidence="1">The sequence shown here is derived from an EMBL/GenBank/DDBJ whole genome shotgun (WGS) entry which is preliminary data.</text>
</comment>